<keyword evidence="6 7" id="KW-0472">Membrane</keyword>
<name>A0A7X2NQ53_9FIRM</name>
<evidence type="ECO:0000256" key="1">
    <source>
        <dbReference type="ARBA" id="ARBA00004651"/>
    </source>
</evidence>
<evidence type="ECO:0000259" key="8">
    <source>
        <dbReference type="PROSITE" id="PS50928"/>
    </source>
</evidence>
<evidence type="ECO:0000313" key="9">
    <source>
        <dbReference type="EMBL" id="MSS57472.1"/>
    </source>
</evidence>
<dbReference type="Pfam" id="PF00528">
    <property type="entry name" value="BPD_transp_1"/>
    <property type="match status" value="1"/>
</dbReference>
<keyword evidence="4 7" id="KW-0812">Transmembrane</keyword>
<keyword evidence="5 7" id="KW-1133">Transmembrane helix</keyword>
<accession>A0A7X2NQ53</accession>
<feature type="transmembrane region" description="Helical" evidence="7">
    <location>
        <begin position="244"/>
        <end position="268"/>
    </location>
</feature>
<feature type="domain" description="ABC transmembrane type-1" evidence="8">
    <location>
        <begin position="97"/>
        <end position="305"/>
    </location>
</feature>
<dbReference type="PANTHER" id="PTHR30465">
    <property type="entry name" value="INNER MEMBRANE ABC TRANSPORTER"/>
    <property type="match status" value="1"/>
</dbReference>
<protein>
    <submittedName>
        <fullName evidence="9">ABC transporter permease</fullName>
    </submittedName>
</protein>
<gene>
    <name evidence="9" type="ORF">FYJ51_00905</name>
</gene>
<dbReference type="RefSeq" id="WP_154502228.1">
    <property type="nucleotide sequence ID" value="NZ_JAQXPC010000025.1"/>
</dbReference>
<feature type="transmembrane region" description="Helical" evidence="7">
    <location>
        <begin position="105"/>
        <end position="124"/>
    </location>
</feature>
<dbReference type="Pfam" id="PF19300">
    <property type="entry name" value="BPD_transp_1_N"/>
    <property type="match status" value="1"/>
</dbReference>
<organism evidence="9 10">
    <name type="scientific">Stecheria intestinalis</name>
    <dbReference type="NCBI Taxonomy" id="2606630"/>
    <lineage>
        <taxon>Bacteria</taxon>
        <taxon>Bacillati</taxon>
        <taxon>Bacillota</taxon>
        <taxon>Erysipelotrichia</taxon>
        <taxon>Erysipelotrichales</taxon>
        <taxon>Erysipelotrichaceae</taxon>
        <taxon>Stecheria</taxon>
    </lineage>
</organism>
<dbReference type="GO" id="GO:0005886">
    <property type="term" value="C:plasma membrane"/>
    <property type="evidence" value="ECO:0007669"/>
    <property type="project" value="UniProtKB-SubCell"/>
</dbReference>
<keyword evidence="10" id="KW-1185">Reference proteome</keyword>
<dbReference type="AlphaFoldDB" id="A0A7X2NQ53"/>
<evidence type="ECO:0000256" key="2">
    <source>
        <dbReference type="ARBA" id="ARBA00022448"/>
    </source>
</evidence>
<evidence type="ECO:0000256" key="4">
    <source>
        <dbReference type="ARBA" id="ARBA00022692"/>
    </source>
</evidence>
<proteinExistence type="inferred from homology"/>
<evidence type="ECO:0000256" key="6">
    <source>
        <dbReference type="ARBA" id="ARBA00023136"/>
    </source>
</evidence>
<reference evidence="9 10" key="1">
    <citation type="submission" date="2019-08" db="EMBL/GenBank/DDBJ databases">
        <title>In-depth cultivation of the pig gut microbiome towards novel bacterial diversity and tailored functional studies.</title>
        <authorList>
            <person name="Wylensek D."/>
            <person name="Hitch T.C.A."/>
            <person name="Clavel T."/>
        </authorList>
    </citation>
    <scope>NUCLEOTIDE SEQUENCE [LARGE SCALE GENOMIC DNA]</scope>
    <source>
        <strain evidence="9 10">Oil+RF-744-GAM-WT-6</strain>
    </source>
</reference>
<dbReference type="PANTHER" id="PTHR30465:SF74">
    <property type="entry name" value="OLIGOPEPTIDE TRANSPORT SYSTEM PERMEASE PROTEIN OPPB"/>
    <property type="match status" value="1"/>
</dbReference>
<dbReference type="Gene3D" id="1.10.3720.10">
    <property type="entry name" value="MetI-like"/>
    <property type="match status" value="1"/>
</dbReference>
<keyword evidence="2 7" id="KW-0813">Transport</keyword>
<feature type="transmembrane region" description="Helical" evidence="7">
    <location>
        <begin position="288"/>
        <end position="308"/>
    </location>
</feature>
<dbReference type="CDD" id="cd06261">
    <property type="entry name" value="TM_PBP2"/>
    <property type="match status" value="1"/>
</dbReference>
<feature type="transmembrane region" description="Helical" evidence="7">
    <location>
        <begin position="131"/>
        <end position="158"/>
    </location>
</feature>
<keyword evidence="3" id="KW-1003">Cell membrane</keyword>
<dbReference type="SUPFAM" id="SSF161098">
    <property type="entry name" value="MetI-like"/>
    <property type="match status" value="1"/>
</dbReference>
<evidence type="ECO:0000256" key="7">
    <source>
        <dbReference type="RuleBase" id="RU363032"/>
    </source>
</evidence>
<comment type="subcellular location">
    <subcellularLocation>
        <location evidence="1 7">Cell membrane</location>
        <topology evidence="1 7">Multi-pass membrane protein</topology>
    </subcellularLocation>
</comment>
<dbReference type="Proteomes" id="UP000461880">
    <property type="component" value="Unassembled WGS sequence"/>
</dbReference>
<evidence type="ECO:0000313" key="10">
    <source>
        <dbReference type="Proteomes" id="UP000461880"/>
    </source>
</evidence>
<comment type="caution">
    <text evidence="9">The sequence shown here is derived from an EMBL/GenBank/DDBJ whole genome shotgun (WGS) entry which is preliminary data.</text>
</comment>
<dbReference type="InterPro" id="IPR000515">
    <property type="entry name" value="MetI-like"/>
</dbReference>
<dbReference type="InterPro" id="IPR035906">
    <property type="entry name" value="MetI-like_sf"/>
</dbReference>
<dbReference type="InterPro" id="IPR045621">
    <property type="entry name" value="BPD_transp_1_N"/>
</dbReference>
<evidence type="ECO:0000256" key="5">
    <source>
        <dbReference type="ARBA" id="ARBA00022989"/>
    </source>
</evidence>
<dbReference type="PROSITE" id="PS50928">
    <property type="entry name" value="ABC_TM1"/>
    <property type="match status" value="1"/>
</dbReference>
<sequence length="319" mass="35361">MKFAKYILKRFLTSILTLFLIATATFFLLALTPGDALSARVDKLPEQVAERMYEKYGLDKPVMERYVITMKGLAHGDFGESIIYQGETVQSIIAEKGPVSARLGLQQMILGVSVGILLGILAAAKKGTFWDYFVVVLSILLISVPSLVFALLLQAVFAAKLKWFPVIGWPSTHVWTSGWKYTVLPTLAGCFGYIASYSRLLKTSMLDVMNQEYVLTAESKGLSRREVIMHHVLRNSMIPIITRLPMSVAMCITGSFFIESVFSIPGLGLYYVNAVAAQDVPIVMGETVIIAALYIFVVFITDILYTVVDPRIRLEGGKH</sequence>
<evidence type="ECO:0000256" key="3">
    <source>
        <dbReference type="ARBA" id="ARBA00022475"/>
    </source>
</evidence>
<dbReference type="GO" id="GO:0055085">
    <property type="term" value="P:transmembrane transport"/>
    <property type="evidence" value="ECO:0007669"/>
    <property type="project" value="InterPro"/>
</dbReference>
<dbReference type="EMBL" id="VUMN01000001">
    <property type="protein sequence ID" value="MSS57472.1"/>
    <property type="molecule type" value="Genomic_DNA"/>
</dbReference>
<comment type="similarity">
    <text evidence="7">Belongs to the binding-protein-dependent transport system permease family.</text>
</comment>
<feature type="transmembrane region" description="Helical" evidence="7">
    <location>
        <begin position="178"/>
        <end position="196"/>
    </location>
</feature>